<dbReference type="EMBL" id="MEKH01000004">
    <property type="protein sequence ID" value="ODO09505.1"/>
    <property type="molecule type" value="Genomic_DNA"/>
</dbReference>
<dbReference type="AlphaFoldDB" id="A0A1E3K933"/>
<dbReference type="OrthoDB" id="18648at2759"/>
<sequence>MAENILGLLLVTSSSRGRHVFRYPPDPASPNVRLRQPIYPSATFTATDADIEYKHPRAGGVGSSRRRGFDDRSSNASIRRSLFGPSTRGSSKTSKNVKKDKKKGDDLRQRYMNPLAEGNDSEYEEESDQGEESNSSSSESDFEPTWKAGSGGPQDKSGTTGKTPHRQTSGDDDHKAHGGLRSLDHSTLLGPSRRGSSSTTTPTAVGMDNGDKDAQKKAIESQYNYALGWPLEVLADMLTPPRAACNRRFELCVGNVVFLGHPVCAGPDGKWELPPDDDELEERAPSRGRRMKDQPVGLTSLDTVIEGNEAYTSTIAPGDADPKRKPTKEDVPNLIMFHLVIIIDKPDPRPGTESHDEHHTHTLGIYDEIYREIAFKWTAAAYRLQCESNLVAREAWMIVKYKEKSLADGVAITECCRWTAAHCHIDRTLNYLYLRLHQLRTHPTNGLHSYLPTTITNRLSYLLIETILSPRPANSDEAWAHWGELSGMLSDEGGSDDEESSDGEEEWGGVLGGRAPELNVKPWQTLLLIDDGNVARQDAVHFGIVGLPAESVDIRVDGRKSPDKKALAAEVERYEDETELLQSLIAACDVTKPLYEIAHLLRYDLEGIVIPLARDLVQNKRAMLIDVVNPRLRTVVMPTTIDEHGTSFDQYSARFTREFPDLPRFARLISALSLEPVPFRKVIPGPGEPSHATRQKYMSALLWMLKQDLVVQVHTRARVFAKKEVMAEAWKRLWYRRRNRWLSIQKNRKEKEKEAQGPQSPSGSDLITPRASESYPNPIDALINTTPQNKTSVPPPNHSAPKGREYHQSFLSYDPALEMDSDEEFDGVRNKQQFSEEVEHPSKNEIPSFESSFIFKPARAQKDEARWLRVIRGRADEVWASKFDLCVQYFDGVTTFEEITYRTGLQRKELEKILQLYSGDVVTFVHP</sequence>
<dbReference type="GO" id="GO:0034198">
    <property type="term" value="P:cellular response to amino acid starvation"/>
    <property type="evidence" value="ECO:0007669"/>
    <property type="project" value="TreeGrafter"/>
</dbReference>
<reference evidence="5" key="1">
    <citation type="submission" date="2016-06" db="EMBL/GenBank/DDBJ databases">
        <title>Evolution of pathogenesis and genome organization in the Tremellales.</title>
        <authorList>
            <person name="Cuomo C."/>
            <person name="Litvintseva A."/>
            <person name="Heitman J."/>
            <person name="Chen Y."/>
            <person name="Sun S."/>
            <person name="Springer D."/>
            <person name="Dromer F."/>
            <person name="Young S."/>
            <person name="Zeng Q."/>
            <person name="Chapman S."/>
            <person name="Gujja S."/>
            <person name="Saif S."/>
            <person name="Birren B."/>
        </authorList>
    </citation>
    <scope>NUCLEOTIDE SEQUENCE [LARGE SCALE GENOMIC DNA]</scope>
    <source>
        <strain evidence="5">CBS 6273</strain>
    </source>
</reference>
<comment type="caution">
    <text evidence="5">The sequence shown here is derived from an EMBL/GenBank/DDBJ whole genome shotgun (WGS) entry which is preliminary data.</text>
</comment>
<gene>
    <name evidence="5" type="ORF">I350_03106</name>
</gene>
<comment type="subcellular location">
    <subcellularLocation>
        <location evidence="2">Vacuole membrane</location>
        <topology evidence="2">Peripheral membrane protein</topology>
    </subcellularLocation>
</comment>
<feature type="compositionally biased region" description="Polar residues" evidence="3">
    <location>
        <begin position="783"/>
        <end position="792"/>
    </location>
</feature>
<accession>A0A1E3K933</accession>
<dbReference type="PANTHER" id="PTHR13153">
    <property type="entry name" value="CGTHBA PROTEIN -14 GENE PROTEIN"/>
    <property type="match status" value="1"/>
</dbReference>
<dbReference type="PANTHER" id="PTHR13153:SF5">
    <property type="entry name" value="GATOR COMPLEX PROTEIN NPRL3"/>
    <property type="match status" value="1"/>
</dbReference>
<feature type="domain" description="GATOR1 complex protein NPRL3 C-terminal HTH" evidence="4">
    <location>
        <begin position="864"/>
        <end position="921"/>
    </location>
</feature>
<dbReference type="GO" id="GO:0010508">
    <property type="term" value="P:positive regulation of autophagy"/>
    <property type="evidence" value="ECO:0007669"/>
    <property type="project" value="TreeGrafter"/>
</dbReference>
<evidence type="ECO:0000259" key="4">
    <source>
        <dbReference type="Pfam" id="PF24064"/>
    </source>
</evidence>
<organism evidence="5">
    <name type="scientific">Cryptococcus amylolentus CBS 6273</name>
    <dbReference type="NCBI Taxonomy" id="1296118"/>
    <lineage>
        <taxon>Eukaryota</taxon>
        <taxon>Fungi</taxon>
        <taxon>Dikarya</taxon>
        <taxon>Basidiomycota</taxon>
        <taxon>Agaricomycotina</taxon>
        <taxon>Tremellomycetes</taxon>
        <taxon>Tremellales</taxon>
        <taxon>Cryptococcaceae</taxon>
        <taxon>Cryptococcus</taxon>
    </lineage>
</organism>
<dbReference type="GO" id="GO:0005774">
    <property type="term" value="C:vacuolar membrane"/>
    <property type="evidence" value="ECO:0007669"/>
    <property type="project" value="UniProtKB-SubCell"/>
</dbReference>
<feature type="region of interest" description="Disordered" evidence="3">
    <location>
        <begin position="268"/>
        <end position="298"/>
    </location>
</feature>
<dbReference type="GO" id="GO:0038202">
    <property type="term" value="P:TORC1 signaling"/>
    <property type="evidence" value="ECO:0007669"/>
    <property type="project" value="TreeGrafter"/>
</dbReference>
<dbReference type="InterPro" id="IPR056603">
    <property type="entry name" value="HTH_NPRL3"/>
</dbReference>
<name>A0A1E3K933_9TREE</name>
<dbReference type="Pfam" id="PF24064">
    <property type="entry name" value="HTH_NPRL3"/>
    <property type="match status" value="1"/>
</dbReference>
<dbReference type="GO" id="GO:0051321">
    <property type="term" value="P:meiotic cell cycle"/>
    <property type="evidence" value="ECO:0007669"/>
    <property type="project" value="UniProtKB-UniRule"/>
</dbReference>
<evidence type="ECO:0000256" key="1">
    <source>
        <dbReference type="ARBA" id="ARBA00010546"/>
    </source>
</evidence>
<feature type="region of interest" description="Disordered" evidence="3">
    <location>
        <begin position="747"/>
        <end position="804"/>
    </location>
</feature>
<evidence type="ECO:0000256" key="2">
    <source>
        <dbReference type="RuleBase" id="RU368069"/>
    </source>
</evidence>
<dbReference type="Proteomes" id="UP000095149">
    <property type="component" value="Unassembled WGS sequence"/>
</dbReference>
<keyword evidence="2" id="KW-0469">Meiosis</keyword>
<feature type="compositionally biased region" description="Low complexity" evidence="3">
    <location>
        <begin position="186"/>
        <end position="203"/>
    </location>
</feature>
<keyword evidence="2" id="KW-0732">Signal</keyword>
<feature type="region of interest" description="Disordered" evidence="3">
    <location>
        <begin position="54"/>
        <end position="211"/>
    </location>
</feature>
<comment type="similarity">
    <text evidence="1 2">Belongs to the NPR3 family.</text>
</comment>
<evidence type="ECO:0000313" key="5">
    <source>
        <dbReference type="EMBL" id="ODO09505.1"/>
    </source>
</evidence>
<feature type="compositionally biased region" description="Acidic residues" evidence="3">
    <location>
        <begin position="119"/>
        <end position="131"/>
    </location>
</feature>
<proteinExistence type="inferred from homology"/>
<dbReference type="InterPro" id="IPR005365">
    <property type="entry name" value="Npr3"/>
</dbReference>
<evidence type="ECO:0000256" key="3">
    <source>
        <dbReference type="SAM" id="MobiDB-lite"/>
    </source>
</evidence>
<dbReference type="GO" id="GO:1990130">
    <property type="term" value="C:GATOR1 complex"/>
    <property type="evidence" value="ECO:0007669"/>
    <property type="project" value="TreeGrafter"/>
</dbReference>
<dbReference type="GO" id="GO:1904262">
    <property type="term" value="P:negative regulation of TORC1 signaling"/>
    <property type="evidence" value="ECO:0007669"/>
    <property type="project" value="TreeGrafter"/>
</dbReference>
<protein>
    <recommendedName>
        <fullName evidence="2">Nitrogen permease regulator 3</fullName>
    </recommendedName>
    <alternativeName>
        <fullName evidence="2">Required for meiotic nuclear division protein 11</fullName>
    </alternativeName>
</protein>
<dbReference type="Pfam" id="PF03666">
    <property type="entry name" value="NPR3"/>
    <property type="match status" value="1"/>
</dbReference>
<comment type="function">
    <text evidence="2">Mediates inactivation of the TORC1 complex in response to amino acid starvation. Required for meiotic nuclear division.</text>
</comment>